<keyword evidence="2" id="KW-0732">Signal</keyword>
<feature type="transmembrane region" description="Helical" evidence="6">
    <location>
        <begin position="12"/>
        <end position="32"/>
    </location>
</feature>
<dbReference type="EMBL" id="BTPD01000014">
    <property type="protein sequence ID" value="GMQ30999.1"/>
    <property type="molecule type" value="Genomic_DNA"/>
</dbReference>
<keyword evidence="4" id="KW-0564">Palmitate</keyword>
<comment type="caution">
    <text evidence="7">The sequence shown here is derived from an EMBL/GenBank/DDBJ whole genome shotgun (WGS) entry which is preliminary data.</text>
</comment>
<name>A0ABQ6PSQ7_9BACT</name>
<evidence type="ECO:0000256" key="3">
    <source>
        <dbReference type="ARBA" id="ARBA00023136"/>
    </source>
</evidence>
<keyword evidence="3 6" id="KW-0472">Membrane</keyword>
<evidence type="ECO:0000256" key="4">
    <source>
        <dbReference type="ARBA" id="ARBA00023139"/>
    </source>
</evidence>
<evidence type="ECO:0000313" key="7">
    <source>
        <dbReference type="EMBL" id="GMQ30999.1"/>
    </source>
</evidence>
<gene>
    <name evidence="7" type="ORF">Aconfl_36420</name>
</gene>
<evidence type="ECO:0000256" key="2">
    <source>
        <dbReference type="ARBA" id="ARBA00022729"/>
    </source>
</evidence>
<evidence type="ECO:0008006" key="9">
    <source>
        <dbReference type="Google" id="ProtNLM"/>
    </source>
</evidence>
<dbReference type="PANTHER" id="PTHR41164:SF1">
    <property type="entry name" value="CURLI PRODUCTION ASSEMBLY_TRANSPORT COMPONENT CSGG"/>
    <property type="match status" value="1"/>
</dbReference>
<keyword evidence="6" id="KW-0812">Transmembrane</keyword>
<dbReference type="Pfam" id="PF03783">
    <property type="entry name" value="CsgG"/>
    <property type="match status" value="1"/>
</dbReference>
<keyword evidence="5" id="KW-0449">Lipoprotein</keyword>
<evidence type="ECO:0000256" key="6">
    <source>
        <dbReference type="SAM" id="Phobius"/>
    </source>
</evidence>
<evidence type="ECO:0000256" key="1">
    <source>
        <dbReference type="ARBA" id="ARBA00022475"/>
    </source>
</evidence>
<sequence>MNLGILLRGRKTQITLFALILFLGVGCSPYYYQPFQQRDARLGPETPMKSELLELPPPSDPIYVAVYKFRDQTGQYKESNIGASWSTAVTQGATNILIRALEESGWFIPIERENISNLLNERKIIRSSREQYEGTTDILLPPLLFAGVLLEGGIISYETNIYTGGAGVRYFGADASARYREDRVSIYLRAVSTNNGKILKTIYTTKSILSQEVSAGFFRYVKFKRLLEAETGYTYSEPTEMAITEAVEKAVYSMIIEGVEDQLWNFKDTSDATQKVVADYNEEKKANIQIDYIGRMYDSNLRSNFFIGGLGTLQTYEGDYSSSPFTPGFRGEFGFGFTKSLFLKGGLGFQQIEVTDIFRSSDAFADVGLTYLGNPDGKISPYLGVSGGSYFDLQREGVGLSGRSWMPYVRYNAGVEFMVSNKTALVVDGFLNQLLNDSYDEVVSGSFNDMFWGVGVGLKFYIGNQSNNE</sequence>
<evidence type="ECO:0000256" key="5">
    <source>
        <dbReference type="ARBA" id="ARBA00023288"/>
    </source>
</evidence>
<dbReference type="Gene3D" id="3.40.50.10610">
    <property type="entry name" value="ABC-type transport auxiliary lipoprotein component"/>
    <property type="match status" value="2"/>
</dbReference>
<dbReference type="InterPro" id="IPR011250">
    <property type="entry name" value="OMP/PagP_B-barrel"/>
</dbReference>
<keyword evidence="8" id="KW-1185">Reference proteome</keyword>
<reference evidence="7 8" key="1">
    <citation type="submission" date="2023-08" db="EMBL/GenBank/DDBJ databases">
        <title>Draft genome sequence of Algoriphagus confluentis.</title>
        <authorList>
            <person name="Takatani N."/>
            <person name="Hosokawa M."/>
            <person name="Sawabe T."/>
        </authorList>
    </citation>
    <scope>NUCLEOTIDE SEQUENCE [LARGE SCALE GENOMIC DNA]</scope>
    <source>
        <strain evidence="7 8">NBRC 111222</strain>
    </source>
</reference>
<dbReference type="InterPro" id="IPR005534">
    <property type="entry name" value="Curli_assmbl/transp-comp_CsgG"/>
</dbReference>
<dbReference type="Proteomes" id="UP001338309">
    <property type="component" value="Unassembled WGS sequence"/>
</dbReference>
<protein>
    <recommendedName>
        <fullName evidence="9">Curli production assembly/transport component CsgG</fullName>
    </recommendedName>
</protein>
<proteinExistence type="predicted"/>
<evidence type="ECO:0000313" key="8">
    <source>
        <dbReference type="Proteomes" id="UP001338309"/>
    </source>
</evidence>
<dbReference type="PANTHER" id="PTHR41164">
    <property type="entry name" value="CURLI PRODUCTION ASSEMBLY/TRANSPORT COMPONENT CSGG"/>
    <property type="match status" value="1"/>
</dbReference>
<dbReference type="SUPFAM" id="SSF56925">
    <property type="entry name" value="OMPA-like"/>
    <property type="match status" value="1"/>
</dbReference>
<keyword evidence="6" id="KW-1133">Transmembrane helix</keyword>
<accession>A0ABQ6PSQ7</accession>
<organism evidence="7 8">
    <name type="scientific">Algoriphagus confluentis</name>
    <dbReference type="NCBI Taxonomy" id="1697556"/>
    <lineage>
        <taxon>Bacteria</taxon>
        <taxon>Pseudomonadati</taxon>
        <taxon>Bacteroidota</taxon>
        <taxon>Cytophagia</taxon>
        <taxon>Cytophagales</taxon>
        <taxon>Cyclobacteriaceae</taxon>
        <taxon>Algoriphagus</taxon>
    </lineage>
</organism>
<keyword evidence="1" id="KW-1003">Cell membrane</keyword>